<sequence length="73" mass="8226">MVNLSIGQKYFIKSGQAPPVCERFLNYGPISADNAYRNMKRTRNCQSIIISGESGTGKTESQKYILRYLCDNS</sequence>
<dbReference type="InterPro" id="IPR027417">
    <property type="entry name" value="P-loop_NTPase"/>
</dbReference>
<dbReference type="GO" id="GO:0016459">
    <property type="term" value="C:myosin complex"/>
    <property type="evidence" value="ECO:0007669"/>
    <property type="project" value="UniProtKB-KW"/>
</dbReference>
<evidence type="ECO:0000256" key="1">
    <source>
        <dbReference type="ARBA" id="ARBA00022741"/>
    </source>
</evidence>
<keyword evidence="3 6" id="KW-0518">Myosin</keyword>
<accession>A0A0I9N6R9</accession>
<dbReference type="EMBL" id="LN857024">
    <property type="protein sequence ID" value="CTP81694.1"/>
    <property type="molecule type" value="Genomic_DNA"/>
</dbReference>
<dbReference type="GO" id="GO:0000146">
    <property type="term" value="F:microfilament motor activity"/>
    <property type="evidence" value="ECO:0007669"/>
    <property type="project" value="TreeGrafter"/>
</dbReference>
<dbReference type="InterPro" id="IPR036961">
    <property type="entry name" value="Kinesin_motor_dom_sf"/>
</dbReference>
<dbReference type="WormBase" id="Bm1045">
    <property type="protein sequence ID" value="BM47446"/>
    <property type="gene ID" value="WBGene00221306"/>
</dbReference>
<evidence type="ECO:0000256" key="6">
    <source>
        <dbReference type="PROSITE-ProRule" id="PRU00782"/>
    </source>
</evidence>
<evidence type="ECO:0000256" key="5">
    <source>
        <dbReference type="ARBA" id="ARBA00023203"/>
    </source>
</evidence>
<gene>
    <name evidence="8 9" type="ORF">Bm1045</name>
    <name evidence="8" type="ORF">BM_Bm1045</name>
</gene>
<keyword evidence="1 6" id="KW-0547">Nucleotide-binding</keyword>
<evidence type="ECO:0000256" key="2">
    <source>
        <dbReference type="ARBA" id="ARBA00022840"/>
    </source>
</evidence>
<dbReference type="PROSITE" id="PS51456">
    <property type="entry name" value="MYOSIN_MOTOR"/>
    <property type="match status" value="1"/>
</dbReference>
<protein>
    <submittedName>
        <fullName evidence="8">Bm1045</fullName>
    </submittedName>
</protein>
<organism evidence="8">
    <name type="scientific">Brugia malayi</name>
    <name type="common">Filarial nematode worm</name>
    <dbReference type="NCBI Taxonomy" id="6279"/>
    <lineage>
        <taxon>Eukaryota</taxon>
        <taxon>Metazoa</taxon>
        <taxon>Ecdysozoa</taxon>
        <taxon>Nematoda</taxon>
        <taxon>Chromadorea</taxon>
        <taxon>Rhabditida</taxon>
        <taxon>Spirurina</taxon>
        <taxon>Spiruromorpha</taxon>
        <taxon>Filarioidea</taxon>
        <taxon>Onchocercidae</taxon>
        <taxon>Brugia</taxon>
    </lineage>
</organism>
<dbReference type="Pfam" id="PF00063">
    <property type="entry name" value="Myosin_head"/>
    <property type="match status" value="1"/>
</dbReference>
<keyword evidence="5 6" id="KW-0009">Actin-binding</keyword>
<dbReference type="Gene3D" id="3.40.850.10">
    <property type="entry name" value="Kinesin motor domain"/>
    <property type="match status" value="1"/>
</dbReference>
<name>A0A0I9N6R9_BRUMA</name>
<keyword evidence="4 6" id="KW-0505">Motor protein</keyword>
<feature type="domain" description="Myosin motor" evidence="7">
    <location>
        <begin position="1"/>
        <end position="73"/>
    </location>
</feature>
<comment type="caution">
    <text evidence="6">Lacks conserved residue(s) required for the propagation of feature annotation.</text>
</comment>
<dbReference type="GO" id="GO:0005524">
    <property type="term" value="F:ATP binding"/>
    <property type="evidence" value="ECO:0007669"/>
    <property type="project" value="UniProtKB-UniRule"/>
</dbReference>
<dbReference type="InterPro" id="IPR001609">
    <property type="entry name" value="Myosin_head_motor_dom-like"/>
</dbReference>
<keyword evidence="2 6" id="KW-0067">ATP-binding</keyword>
<evidence type="ECO:0000256" key="3">
    <source>
        <dbReference type="ARBA" id="ARBA00023123"/>
    </source>
</evidence>
<dbReference type="AlphaFoldDB" id="A0A0I9N6R9"/>
<feature type="binding site" evidence="6">
    <location>
        <begin position="52"/>
        <end position="59"/>
    </location>
    <ligand>
        <name>ATP</name>
        <dbReference type="ChEBI" id="CHEBI:30616"/>
    </ligand>
</feature>
<dbReference type="GO" id="GO:0007015">
    <property type="term" value="P:actin filament organization"/>
    <property type="evidence" value="ECO:0007669"/>
    <property type="project" value="TreeGrafter"/>
</dbReference>
<evidence type="ECO:0000259" key="7">
    <source>
        <dbReference type="PROSITE" id="PS51456"/>
    </source>
</evidence>
<dbReference type="GO" id="GO:0030048">
    <property type="term" value="P:actin filament-based movement"/>
    <property type="evidence" value="ECO:0007669"/>
    <property type="project" value="TreeGrafter"/>
</dbReference>
<evidence type="ECO:0000313" key="8">
    <source>
        <dbReference type="EMBL" id="CTP81694.1"/>
    </source>
</evidence>
<comment type="similarity">
    <text evidence="6">Belongs to the TRAFAC class myosin-kinesin ATPase superfamily. Myosin family.</text>
</comment>
<reference evidence="8" key="2">
    <citation type="submission" date="2012-12" db="EMBL/GenBank/DDBJ databases">
        <authorList>
            <person name="Gao Y.W."/>
            <person name="Fan S.T."/>
            <person name="Sun H.T."/>
            <person name="Wang Z."/>
            <person name="Gao X.L."/>
            <person name="Li Y.G."/>
            <person name="Wang T.C."/>
            <person name="Zhang K."/>
            <person name="Xu W.W."/>
            <person name="Yu Z.J."/>
            <person name="Xia X.Z."/>
        </authorList>
    </citation>
    <scope>NUCLEOTIDE SEQUENCE</scope>
    <source>
        <strain evidence="8">FR3</strain>
    </source>
</reference>
<dbReference type="GO" id="GO:0005886">
    <property type="term" value="C:plasma membrane"/>
    <property type="evidence" value="ECO:0007669"/>
    <property type="project" value="TreeGrafter"/>
</dbReference>
<evidence type="ECO:0000256" key="4">
    <source>
        <dbReference type="ARBA" id="ARBA00023175"/>
    </source>
</evidence>
<evidence type="ECO:0000313" key="9">
    <source>
        <dbReference type="WormBase" id="Bm1045"/>
    </source>
</evidence>
<reference evidence="8" key="1">
    <citation type="journal article" date="2007" name="Science">
        <title>Draft genome of the filarial nematode parasite Brugia malayi.</title>
        <authorList>
            <person name="Ghedin E."/>
            <person name="Wang S."/>
            <person name="Spiro D."/>
            <person name="Caler E."/>
            <person name="Zhao Q."/>
            <person name="Crabtree J."/>
            <person name="Allen J.E."/>
            <person name="Delcher A.L."/>
            <person name="Guiliano D.B."/>
            <person name="Miranda-Saavedra D."/>
            <person name="Angiuoli S.V."/>
            <person name="Creasy T."/>
            <person name="Amedeo P."/>
            <person name="Haas B."/>
            <person name="El-Sayed N.M."/>
            <person name="Wortman J.R."/>
            <person name="Feldblyum T."/>
            <person name="Tallon L."/>
            <person name="Schatz M."/>
            <person name="Shumway M."/>
            <person name="Koo H."/>
            <person name="Salzberg S.L."/>
            <person name="Schobel S."/>
            <person name="Pertea M."/>
            <person name="Pop M."/>
            <person name="White O."/>
            <person name="Barton G.J."/>
            <person name="Carlow C.K."/>
            <person name="Crawford M.J."/>
            <person name="Daub J."/>
            <person name="Dimmic M.W."/>
            <person name="Estes C.F."/>
            <person name="Foster J.M."/>
            <person name="Ganatra M."/>
            <person name="Gregory W.F."/>
            <person name="Johnson N.M."/>
            <person name="Jin J."/>
            <person name="Komuniecki R."/>
            <person name="Korf I."/>
            <person name="Kumar S."/>
            <person name="Laney S."/>
            <person name="Li B.W."/>
            <person name="Li W."/>
            <person name="Lindblom T.H."/>
            <person name="Lustigman S."/>
            <person name="Ma D."/>
            <person name="Maina C.V."/>
            <person name="Martin D.M."/>
            <person name="McCarter J.P."/>
            <person name="McReynolds L."/>
            <person name="Mitreva M."/>
            <person name="Nutman T.B."/>
            <person name="Parkinson J."/>
            <person name="Peregrin-Alvarez J.M."/>
            <person name="Poole C."/>
            <person name="Ren Q."/>
            <person name="Saunders L."/>
            <person name="Sluder A.E."/>
            <person name="Smith K."/>
            <person name="Stanke M."/>
            <person name="Unnasch T.R."/>
            <person name="Ware J."/>
            <person name="Wei A.D."/>
            <person name="Weil G."/>
            <person name="Williams D.J."/>
            <person name="Zhang Y."/>
            <person name="Williams S.A."/>
            <person name="Fraser-Liggett C."/>
            <person name="Slatko B."/>
            <person name="Blaxter M.L."/>
            <person name="Scott A.L."/>
        </authorList>
    </citation>
    <scope>NUCLEOTIDE SEQUENCE</scope>
    <source>
        <strain evidence="8">FR3</strain>
    </source>
</reference>
<dbReference type="PANTHER" id="PTHR13140">
    <property type="entry name" value="MYOSIN"/>
    <property type="match status" value="1"/>
</dbReference>
<dbReference type="PANTHER" id="PTHR13140:SF745">
    <property type="entry name" value="UNCONVENTIONAL MYOSIN-VI"/>
    <property type="match status" value="1"/>
</dbReference>
<proteinExistence type="inferred from homology"/>
<dbReference type="GO" id="GO:0030139">
    <property type="term" value="C:endocytic vesicle"/>
    <property type="evidence" value="ECO:0007669"/>
    <property type="project" value="TreeGrafter"/>
</dbReference>
<dbReference type="SUPFAM" id="SSF52540">
    <property type="entry name" value="P-loop containing nucleoside triphosphate hydrolases"/>
    <property type="match status" value="1"/>
</dbReference>
<dbReference type="GO" id="GO:0051015">
    <property type="term" value="F:actin filament binding"/>
    <property type="evidence" value="ECO:0007669"/>
    <property type="project" value="TreeGrafter"/>
</dbReference>